<feature type="transmembrane region" description="Helical" evidence="1">
    <location>
        <begin position="40"/>
        <end position="59"/>
    </location>
</feature>
<dbReference type="AlphaFoldDB" id="A0A150IJN4"/>
<dbReference type="Proteomes" id="UP000092403">
    <property type="component" value="Unassembled WGS sequence"/>
</dbReference>
<keyword evidence="1" id="KW-0812">Transmembrane</keyword>
<comment type="caution">
    <text evidence="3">The sequence shown here is derived from an EMBL/GenBank/DDBJ whole genome shotgun (WGS) entry which is preliminary data.</text>
</comment>
<dbReference type="EMBL" id="LNJC01000038">
    <property type="protein sequence ID" value="KYC49344.1"/>
    <property type="molecule type" value="Genomic_DNA"/>
</dbReference>
<feature type="domain" description="Zinc-ribbon" evidence="2">
    <location>
        <begin position="2"/>
        <end position="24"/>
    </location>
</feature>
<keyword evidence="1" id="KW-0472">Membrane</keyword>
<sequence length="146" mass="16184">MKCSKCGHENAEDAKFCENCGSSLKQTPSKQGKSKIDNKILLIIVIAAIIGVAAIGSALNSANKSNNNQENYTYVTGVYDANGIYFELPEGWKARDGEENSSYIAAAFKEKSNNLKLFVHKDDHYNLSEPDNLQQDVEAETTYLRR</sequence>
<dbReference type="Proteomes" id="UP000092401">
    <property type="component" value="Unassembled WGS sequence"/>
</dbReference>
<evidence type="ECO:0000313" key="4">
    <source>
        <dbReference type="EMBL" id="KYC49344.1"/>
    </source>
</evidence>
<name>A0A150IJN4_9EURY</name>
<protein>
    <submittedName>
        <fullName evidence="3">Double zinc ribbon</fullName>
    </submittedName>
</protein>
<evidence type="ECO:0000313" key="6">
    <source>
        <dbReference type="Proteomes" id="UP000092403"/>
    </source>
</evidence>
<dbReference type="EMBL" id="LNGE01000040">
    <property type="protein sequence ID" value="KYC44844.1"/>
    <property type="molecule type" value="Genomic_DNA"/>
</dbReference>
<accession>A0A150IJN4</accession>
<evidence type="ECO:0000313" key="3">
    <source>
        <dbReference type="EMBL" id="KYC44844.1"/>
    </source>
</evidence>
<gene>
    <name evidence="3" type="ORF">APG10_01384</name>
    <name evidence="4" type="ORF">APG12_01540</name>
</gene>
<reference evidence="5 6" key="1">
    <citation type="journal article" date="2016" name="ISME J.">
        <title>Chasing the elusive Euryarchaeota class WSA2: genomes reveal a uniquely fastidious methyl-reducing methanogen.</title>
        <authorList>
            <person name="Nobu M.K."/>
            <person name="Narihiro T."/>
            <person name="Kuroda K."/>
            <person name="Mei R."/>
            <person name="Liu W.T."/>
        </authorList>
    </citation>
    <scope>NUCLEOTIDE SEQUENCE [LARGE SCALE GENOMIC DNA]</scope>
    <source>
        <strain evidence="3">B03fssc0709_Meth_Bin005</strain>
        <strain evidence="4">BMIXfssc0709_Meth_Bin006</strain>
    </source>
</reference>
<evidence type="ECO:0000313" key="5">
    <source>
        <dbReference type="Proteomes" id="UP000092401"/>
    </source>
</evidence>
<dbReference type="Pfam" id="PF13240">
    <property type="entry name" value="Zn_Ribbon_1"/>
    <property type="match status" value="1"/>
</dbReference>
<keyword evidence="1" id="KW-1133">Transmembrane helix</keyword>
<evidence type="ECO:0000256" key="1">
    <source>
        <dbReference type="SAM" id="Phobius"/>
    </source>
</evidence>
<organism evidence="3 5">
    <name type="scientific">Candidatus Methanofastidiosum methylothiophilum</name>
    <dbReference type="NCBI Taxonomy" id="1705564"/>
    <lineage>
        <taxon>Archaea</taxon>
        <taxon>Methanobacteriati</taxon>
        <taxon>Methanobacteriota</taxon>
        <taxon>Stenosarchaea group</taxon>
        <taxon>Candidatus Methanofastidiosia</taxon>
        <taxon>Candidatus Methanofastidiosales</taxon>
        <taxon>Candidatus Methanofastidiosaceae</taxon>
        <taxon>Candidatus Methanofastidiosum</taxon>
    </lineage>
</organism>
<evidence type="ECO:0000259" key="2">
    <source>
        <dbReference type="Pfam" id="PF13240"/>
    </source>
</evidence>
<accession>A0A150IXC6</accession>
<dbReference type="InterPro" id="IPR026870">
    <property type="entry name" value="Zinc_ribbon_dom"/>
</dbReference>
<proteinExistence type="predicted"/>